<gene>
    <name evidence="2" type="ORF">Zmor_006093</name>
</gene>
<dbReference type="AlphaFoldDB" id="A0AA38IWS1"/>
<dbReference type="EMBL" id="JALNTZ010000002">
    <property type="protein sequence ID" value="KAJ3661706.1"/>
    <property type="molecule type" value="Genomic_DNA"/>
</dbReference>
<sequence length="261" mass="30618">MKKGHPDSFTSSHKNLYKCGICDYSDQTKSILISHFKEYHNLETKSGTSEFSDFKDFLSWKSGIERDTHSPYVKMQALECSEGEEIIYDMLSAKKRSISVYFGDCKEEDITDPKKAKVMWGIAVKTIEKQRKLIKYLHTRNRRLNQRIKTLHDLVVHLKNSKKVSEDCYSVLQMYSYENEQKRLHNLMEQCLLEDSVEGSVIEYDDEEDVNEEDALERQDTDTDTEQEISDCDEVEQINQGPTFTGKDNCTLWKNMFRIRM</sequence>
<organism evidence="2 3">
    <name type="scientific">Zophobas morio</name>
    <dbReference type="NCBI Taxonomy" id="2755281"/>
    <lineage>
        <taxon>Eukaryota</taxon>
        <taxon>Metazoa</taxon>
        <taxon>Ecdysozoa</taxon>
        <taxon>Arthropoda</taxon>
        <taxon>Hexapoda</taxon>
        <taxon>Insecta</taxon>
        <taxon>Pterygota</taxon>
        <taxon>Neoptera</taxon>
        <taxon>Endopterygota</taxon>
        <taxon>Coleoptera</taxon>
        <taxon>Polyphaga</taxon>
        <taxon>Cucujiformia</taxon>
        <taxon>Tenebrionidae</taxon>
        <taxon>Zophobas</taxon>
    </lineage>
</organism>
<dbReference type="Proteomes" id="UP001168821">
    <property type="component" value="Unassembled WGS sequence"/>
</dbReference>
<evidence type="ECO:0000256" key="1">
    <source>
        <dbReference type="SAM" id="MobiDB-lite"/>
    </source>
</evidence>
<proteinExistence type="predicted"/>
<evidence type="ECO:0000313" key="3">
    <source>
        <dbReference type="Proteomes" id="UP001168821"/>
    </source>
</evidence>
<keyword evidence="3" id="KW-1185">Reference proteome</keyword>
<feature type="region of interest" description="Disordered" evidence="1">
    <location>
        <begin position="207"/>
        <end position="227"/>
    </location>
</feature>
<comment type="caution">
    <text evidence="2">The sequence shown here is derived from an EMBL/GenBank/DDBJ whole genome shotgun (WGS) entry which is preliminary data.</text>
</comment>
<protein>
    <submittedName>
        <fullName evidence="2">Uncharacterized protein</fullName>
    </submittedName>
</protein>
<name>A0AA38IWS1_9CUCU</name>
<evidence type="ECO:0000313" key="2">
    <source>
        <dbReference type="EMBL" id="KAJ3661706.1"/>
    </source>
</evidence>
<accession>A0AA38IWS1</accession>
<reference evidence="2" key="1">
    <citation type="journal article" date="2023" name="G3 (Bethesda)">
        <title>Whole genome assemblies of Zophobas morio and Tenebrio molitor.</title>
        <authorList>
            <person name="Kaur S."/>
            <person name="Stinson S.A."/>
            <person name="diCenzo G.C."/>
        </authorList>
    </citation>
    <scope>NUCLEOTIDE SEQUENCE</scope>
    <source>
        <strain evidence="2">QUZm001</strain>
    </source>
</reference>